<dbReference type="GO" id="GO:0030246">
    <property type="term" value="F:carbohydrate binding"/>
    <property type="evidence" value="ECO:0007669"/>
    <property type="project" value="UniProtKB-KW"/>
</dbReference>
<dbReference type="InterPro" id="IPR001480">
    <property type="entry name" value="Bulb-type_lectin_dom"/>
</dbReference>
<accession>A0A420AXM4</accession>
<feature type="domain" description="Bulb-type lectin" evidence="1">
    <location>
        <begin position="198"/>
        <end position="328"/>
    </location>
</feature>
<dbReference type="InterPro" id="IPR036426">
    <property type="entry name" value="Bulb-type_lectin_dom_sf"/>
</dbReference>
<dbReference type="OrthoDB" id="773394at2"/>
<keyword evidence="2" id="KW-0430">Lectin</keyword>
<name>A0A420AXM4_SPHD1</name>
<dbReference type="SUPFAM" id="SSF51110">
    <property type="entry name" value="alpha-D-mannose-specific plant lectins"/>
    <property type="match status" value="1"/>
</dbReference>
<proteinExistence type="predicted"/>
<organism evidence="2 3">
    <name type="scientific">Sphingobacterium detergens</name>
    <dbReference type="NCBI Taxonomy" id="1145106"/>
    <lineage>
        <taxon>Bacteria</taxon>
        <taxon>Pseudomonadati</taxon>
        <taxon>Bacteroidota</taxon>
        <taxon>Sphingobacteriia</taxon>
        <taxon>Sphingobacteriales</taxon>
        <taxon>Sphingobacteriaceae</taxon>
        <taxon>Sphingobacterium</taxon>
    </lineage>
</organism>
<sequence>MKNSILGIVRLFLLMIIIFICSAVYGQAPGMKTVRVNQVQVNPNYQGNAIIDFSKGINTLSFDIVLHRIPLYESNKYESPSLKFSLVYQDGYKEIVLNSTGIFESSFIGPWATLNKFVANINTNEIDLAKGSIQAVLTGYYDNTSSLSKPTNIGFVNKDEVSLPFPFPMPNVWKNNYQKNGSVVGDIGNVANQYKKYSNAQVPLLTSSGNSSISSPTGNYVLVLQSDGNLVIYRSGTNTVMWASNVYVKNPSSNDKFALYIQNDGNLVVYKQNAAGQYSDVFWGANTIFVPNSDPYFGNVKYGYYLLQDDGNFVLYYPEKTNSGLVFPIASTNSGSHTISKSFGKFK</sequence>
<keyword evidence="3" id="KW-1185">Reference proteome</keyword>
<dbReference type="EMBL" id="RAPY01000003">
    <property type="protein sequence ID" value="RKE49232.1"/>
    <property type="molecule type" value="Genomic_DNA"/>
</dbReference>
<dbReference type="AlphaFoldDB" id="A0A420AXM4"/>
<evidence type="ECO:0000313" key="3">
    <source>
        <dbReference type="Proteomes" id="UP000286246"/>
    </source>
</evidence>
<evidence type="ECO:0000313" key="2">
    <source>
        <dbReference type="EMBL" id="RKE49232.1"/>
    </source>
</evidence>
<evidence type="ECO:0000259" key="1">
    <source>
        <dbReference type="PROSITE" id="PS50927"/>
    </source>
</evidence>
<protein>
    <submittedName>
        <fullName evidence="2">D-mannose binding lectin</fullName>
    </submittedName>
</protein>
<dbReference type="SMART" id="SM00108">
    <property type="entry name" value="B_lectin"/>
    <property type="match status" value="1"/>
</dbReference>
<dbReference type="PROSITE" id="PS50927">
    <property type="entry name" value="BULB_LECTIN"/>
    <property type="match status" value="1"/>
</dbReference>
<dbReference type="Proteomes" id="UP000286246">
    <property type="component" value="Unassembled WGS sequence"/>
</dbReference>
<reference evidence="2 3" key="1">
    <citation type="submission" date="2018-09" db="EMBL/GenBank/DDBJ databases">
        <title>Genomic Encyclopedia of Type Strains, Phase III (KMG-III): the genomes of soil and plant-associated and newly described type strains.</title>
        <authorList>
            <person name="Whitman W."/>
        </authorList>
    </citation>
    <scope>NUCLEOTIDE SEQUENCE [LARGE SCALE GENOMIC DNA]</scope>
    <source>
        <strain evidence="2 3">CECT 7938</strain>
    </source>
</reference>
<gene>
    <name evidence="2" type="ORF">DFQ12_3343</name>
</gene>
<dbReference type="Gene3D" id="2.90.10.10">
    <property type="entry name" value="Bulb-type lectin domain"/>
    <property type="match status" value="2"/>
</dbReference>
<dbReference type="RefSeq" id="WP_120260109.1">
    <property type="nucleotide sequence ID" value="NZ_RAPY01000003.1"/>
</dbReference>
<comment type="caution">
    <text evidence="2">The sequence shown here is derived from an EMBL/GenBank/DDBJ whole genome shotgun (WGS) entry which is preliminary data.</text>
</comment>